<comment type="caution">
    <text evidence="2">The sequence shown here is derived from an EMBL/GenBank/DDBJ whole genome shotgun (WGS) entry which is preliminary data.</text>
</comment>
<reference evidence="2" key="1">
    <citation type="journal article" date="2020" name="mSystems">
        <title>Genome- and Community-Level Interaction Insights into Carbon Utilization and Element Cycling Functions of Hydrothermarchaeota in Hydrothermal Sediment.</title>
        <authorList>
            <person name="Zhou Z."/>
            <person name="Liu Y."/>
            <person name="Xu W."/>
            <person name="Pan J."/>
            <person name="Luo Z.H."/>
            <person name="Li M."/>
        </authorList>
    </citation>
    <scope>NUCLEOTIDE SEQUENCE [LARGE SCALE GENOMIC DNA]</scope>
    <source>
        <strain evidence="2">SpSt-885</strain>
    </source>
</reference>
<proteinExistence type="predicted"/>
<accession>A0A7J3SMB5</accession>
<evidence type="ECO:0000313" key="2">
    <source>
        <dbReference type="EMBL" id="HGZ60318.1"/>
    </source>
</evidence>
<evidence type="ECO:0000256" key="1">
    <source>
        <dbReference type="SAM" id="Coils"/>
    </source>
</evidence>
<organism evidence="2">
    <name type="scientific">Fervidicoccus fontis</name>
    <dbReference type="NCBI Taxonomy" id="683846"/>
    <lineage>
        <taxon>Archaea</taxon>
        <taxon>Thermoproteota</taxon>
        <taxon>Thermoprotei</taxon>
        <taxon>Fervidicoccales</taxon>
        <taxon>Fervidicoccaceae</taxon>
        <taxon>Fervidicoccus</taxon>
    </lineage>
</organism>
<dbReference type="EMBL" id="DTLS01000108">
    <property type="protein sequence ID" value="HGZ60318.1"/>
    <property type="molecule type" value="Genomic_DNA"/>
</dbReference>
<keyword evidence="1" id="KW-0175">Coiled coil</keyword>
<name>A0A7J3SMB5_9CREN</name>
<protein>
    <submittedName>
        <fullName evidence="2">Uncharacterized protein</fullName>
    </submittedName>
</protein>
<dbReference type="AlphaFoldDB" id="A0A7J3SMB5"/>
<feature type="coiled-coil region" evidence="1">
    <location>
        <begin position="7"/>
        <end position="64"/>
    </location>
</feature>
<sequence>MNLYTLRAKYQKQLQELELKIASIETRVSQLKKFAVEAADPIMKETQEKELKEEKSYLEELKQKRTLFKFYLDKIQLFLEIEGKFRQGLIPTSVYEAELKSLKQIFPDIQIENAPVVEPEALKLNFGLEDLGGE</sequence>
<gene>
    <name evidence="2" type="ORF">ENW83_03825</name>
</gene>